<dbReference type="CDD" id="cd17539">
    <property type="entry name" value="psREC-like_D2_PleD"/>
    <property type="match status" value="1"/>
</dbReference>
<dbReference type="SMART" id="SM00448">
    <property type="entry name" value="REC"/>
    <property type="match status" value="2"/>
</dbReference>
<feature type="modified residue" description="4-aspartylphosphate" evidence="3">
    <location>
        <position position="53"/>
    </location>
</feature>
<dbReference type="Gene3D" id="3.40.50.2300">
    <property type="match status" value="2"/>
</dbReference>
<organism evidence="6 7">
    <name type="scientific">Bradyrhizobium aeschynomenes</name>
    <dbReference type="NCBI Taxonomy" id="2734909"/>
    <lineage>
        <taxon>Bacteria</taxon>
        <taxon>Pseudomonadati</taxon>
        <taxon>Pseudomonadota</taxon>
        <taxon>Alphaproteobacteria</taxon>
        <taxon>Hyphomicrobiales</taxon>
        <taxon>Nitrobacteraceae</taxon>
        <taxon>Bradyrhizobium</taxon>
    </lineage>
</organism>
<dbReference type="InterPro" id="IPR000160">
    <property type="entry name" value="GGDEF_dom"/>
</dbReference>
<dbReference type="NCBIfam" id="TIGR00254">
    <property type="entry name" value="GGDEF"/>
    <property type="match status" value="1"/>
</dbReference>
<accession>A0ABX2CNB8</accession>
<reference evidence="6" key="1">
    <citation type="submission" date="2020-05" db="EMBL/GenBank/DDBJ databases">
        <title>Nod-independent and nitrogen-fixing Bradyrhizobium aeschynomene sp. nov. isolated from nodules of Aeschynomene indica.</title>
        <authorList>
            <person name="Zhang Z."/>
        </authorList>
    </citation>
    <scope>NUCLEOTIDE SEQUENCE</scope>
    <source>
        <strain evidence="6">83012</strain>
    </source>
</reference>
<comment type="caution">
    <text evidence="3">Lacks conserved residue(s) required for the propagation of feature annotation.</text>
</comment>
<dbReference type="Pfam" id="PF00990">
    <property type="entry name" value="GGDEF"/>
    <property type="match status" value="1"/>
</dbReference>
<evidence type="ECO:0000256" key="1">
    <source>
        <dbReference type="ARBA" id="ARBA00012528"/>
    </source>
</evidence>
<keyword evidence="7" id="KW-1185">Reference proteome</keyword>
<evidence type="ECO:0000259" key="4">
    <source>
        <dbReference type="PROSITE" id="PS50110"/>
    </source>
</evidence>
<gene>
    <name evidence="6" type="ORF">HL667_28205</name>
</gene>
<name>A0ABX2CNB8_9BRAD</name>
<evidence type="ECO:0000259" key="5">
    <source>
        <dbReference type="PROSITE" id="PS50887"/>
    </source>
</evidence>
<keyword evidence="3" id="KW-0597">Phosphoprotein</keyword>
<dbReference type="InterPro" id="IPR001789">
    <property type="entry name" value="Sig_transdc_resp-reg_receiver"/>
</dbReference>
<protein>
    <recommendedName>
        <fullName evidence="1">diguanylate cyclase</fullName>
        <ecNumber evidence="1">2.7.7.65</ecNumber>
    </recommendedName>
</protein>
<comment type="catalytic activity">
    <reaction evidence="2">
        <text>2 GTP = 3',3'-c-di-GMP + 2 diphosphate</text>
        <dbReference type="Rhea" id="RHEA:24898"/>
        <dbReference type="ChEBI" id="CHEBI:33019"/>
        <dbReference type="ChEBI" id="CHEBI:37565"/>
        <dbReference type="ChEBI" id="CHEBI:58805"/>
        <dbReference type="EC" id="2.7.7.65"/>
    </reaction>
</comment>
<dbReference type="InterPro" id="IPR043128">
    <property type="entry name" value="Rev_trsase/Diguanyl_cyclase"/>
</dbReference>
<evidence type="ECO:0000256" key="3">
    <source>
        <dbReference type="PROSITE-ProRule" id="PRU00169"/>
    </source>
</evidence>
<evidence type="ECO:0000313" key="7">
    <source>
        <dbReference type="Proteomes" id="UP000886476"/>
    </source>
</evidence>
<dbReference type="Pfam" id="PF00072">
    <property type="entry name" value="Response_reg"/>
    <property type="match status" value="2"/>
</dbReference>
<dbReference type="PROSITE" id="PS50110">
    <property type="entry name" value="RESPONSE_REGULATORY"/>
    <property type="match status" value="2"/>
</dbReference>
<dbReference type="Gene3D" id="3.30.70.270">
    <property type="match status" value="1"/>
</dbReference>
<dbReference type="PANTHER" id="PTHR45138:SF9">
    <property type="entry name" value="DIGUANYLATE CYCLASE DGCM-RELATED"/>
    <property type="match status" value="1"/>
</dbReference>
<dbReference type="InterPro" id="IPR011006">
    <property type="entry name" value="CheY-like_superfamily"/>
</dbReference>
<dbReference type="CDD" id="cd17538">
    <property type="entry name" value="REC_D1_PleD-like"/>
    <property type="match status" value="1"/>
</dbReference>
<dbReference type="CDD" id="cd01949">
    <property type="entry name" value="GGDEF"/>
    <property type="match status" value="1"/>
</dbReference>
<evidence type="ECO:0000256" key="2">
    <source>
        <dbReference type="ARBA" id="ARBA00034247"/>
    </source>
</evidence>
<dbReference type="SUPFAM" id="SSF55073">
    <property type="entry name" value="Nucleotide cyclase"/>
    <property type="match status" value="1"/>
</dbReference>
<dbReference type="NCBIfam" id="NF007135">
    <property type="entry name" value="PRK09581.1"/>
    <property type="match status" value="1"/>
</dbReference>
<comment type="caution">
    <text evidence="6">The sequence shown here is derived from an EMBL/GenBank/DDBJ whole genome shotgun (WGS) entry which is preliminary data.</text>
</comment>
<evidence type="ECO:0000313" key="6">
    <source>
        <dbReference type="EMBL" id="NPU68915.1"/>
    </source>
</evidence>
<dbReference type="EMBL" id="JABFDN010000013">
    <property type="protein sequence ID" value="NPU68915.1"/>
    <property type="molecule type" value="Genomic_DNA"/>
</dbReference>
<dbReference type="Proteomes" id="UP000886476">
    <property type="component" value="Unassembled WGS sequence"/>
</dbReference>
<dbReference type="InterPro" id="IPR050469">
    <property type="entry name" value="Diguanylate_Cyclase"/>
</dbReference>
<feature type="domain" description="Response regulatory" evidence="4">
    <location>
        <begin position="4"/>
        <end position="120"/>
    </location>
</feature>
<proteinExistence type="predicted"/>
<feature type="domain" description="GGDEF" evidence="5">
    <location>
        <begin position="322"/>
        <end position="457"/>
    </location>
</feature>
<dbReference type="PROSITE" id="PS50887">
    <property type="entry name" value="GGDEF"/>
    <property type="match status" value="1"/>
</dbReference>
<dbReference type="SUPFAM" id="SSF52172">
    <property type="entry name" value="CheY-like"/>
    <property type="match status" value="2"/>
</dbReference>
<dbReference type="EC" id="2.7.7.65" evidence="1"/>
<feature type="domain" description="Response regulatory" evidence="4">
    <location>
        <begin position="157"/>
        <end position="272"/>
    </location>
</feature>
<dbReference type="PANTHER" id="PTHR45138">
    <property type="entry name" value="REGULATORY COMPONENTS OF SENSORY TRANSDUCTION SYSTEM"/>
    <property type="match status" value="1"/>
</dbReference>
<dbReference type="SMART" id="SM00267">
    <property type="entry name" value="GGDEF"/>
    <property type="match status" value="1"/>
</dbReference>
<sequence length="473" mass="52441">MSARILVVDDVPANVKLLEARLSAEYFDVLTASNGAEALQICQRAECDIILLDVMMPDMDGFEVCRRLKSNPATHFIPVVMVTALDSPSDRVRGLEAGADDFLTKPVSDVVLIARVRSLTRLKMMTDELRMRALTSLEIGVQAPERSAVADAGRGGKVLLVDDRPSSYERLGPMLATEHAVDVEPNPSEAVFNAAEGNYDLVIVSLDLNDFDGLRLCSQLRSLERTRHVPILAIAEAENNSRLLRGLEIGVNDYLLRPVDKNELLARARTQIRKRRYTDHLRDNVQNSIEMAITDALTGLHNRRYMETHLSTLADQAASRGKPLALMMLDIDYFKSINDNYGHDAGDDVLREFAMRVRKSIRGIDLACRYGGEEFVIVMPETDLHVAGMVAERLRRSVANEPFSVHKGEKRIEVTVSIGLSTLEQKGEPIADVMKRADTALYRAKNEGRNRAVAIAPVHPPAPFLPQAAGRGR</sequence>
<dbReference type="RefSeq" id="WP_172113983.1">
    <property type="nucleotide sequence ID" value="NZ_JABFDM010000008.1"/>
</dbReference>
<dbReference type="InterPro" id="IPR029787">
    <property type="entry name" value="Nucleotide_cyclase"/>
</dbReference>